<feature type="region of interest" description="Disordered" evidence="20">
    <location>
        <begin position="621"/>
        <end position="649"/>
    </location>
</feature>
<evidence type="ECO:0000256" key="6">
    <source>
        <dbReference type="ARBA" id="ARBA00022989"/>
    </source>
</evidence>
<feature type="compositionally biased region" description="Polar residues" evidence="20">
    <location>
        <begin position="621"/>
        <end position="645"/>
    </location>
</feature>
<evidence type="ECO:0000256" key="8">
    <source>
        <dbReference type="ARBA" id="ARBA00023040"/>
    </source>
</evidence>
<protein>
    <recommendedName>
        <fullName evidence="22">G-protein coupled receptors family 1 profile domain-containing protein</fullName>
    </recommendedName>
</protein>
<evidence type="ECO:0000256" key="18">
    <source>
        <dbReference type="ARBA" id="ARBA00054215"/>
    </source>
</evidence>
<dbReference type="AlphaFoldDB" id="A0A6A4TII5"/>
<dbReference type="SUPFAM" id="SSF81321">
    <property type="entry name" value="Family A G protein-coupled receptor-like"/>
    <property type="match status" value="1"/>
</dbReference>
<organism evidence="23 24">
    <name type="scientific">Scophthalmus maximus</name>
    <name type="common">Turbot</name>
    <name type="synonym">Psetta maxima</name>
    <dbReference type="NCBI Taxonomy" id="52904"/>
    <lineage>
        <taxon>Eukaryota</taxon>
        <taxon>Metazoa</taxon>
        <taxon>Chordata</taxon>
        <taxon>Craniata</taxon>
        <taxon>Vertebrata</taxon>
        <taxon>Euteleostomi</taxon>
        <taxon>Actinopterygii</taxon>
        <taxon>Neopterygii</taxon>
        <taxon>Teleostei</taxon>
        <taxon>Neoteleostei</taxon>
        <taxon>Acanthomorphata</taxon>
        <taxon>Carangaria</taxon>
        <taxon>Pleuronectiformes</taxon>
        <taxon>Pleuronectoidei</taxon>
        <taxon>Scophthalmidae</taxon>
        <taxon>Scophthalmus</taxon>
    </lineage>
</organism>
<evidence type="ECO:0000256" key="7">
    <source>
        <dbReference type="ARBA" id="ARBA00023018"/>
    </source>
</evidence>
<keyword evidence="15" id="KW-0966">Cell projection</keyword>
<dbReference type="InterPro" id="IPR000810">
    <property type="entry name" value="Canbinoid_rcpt_1"/>
</dbReference>
<keyword evidence="14 19" id="KW-0807">Transducer</keyword>
<reference evidence="23 24" key="1">
    <citation type="submission" date="2019-06" db="EMBL/GenBank/DDBJ databases">
        <title>Draft genomes of female and male turbot (Scophthalmus maximus).</title>
        <authorList>
            <person name="Xu H."/>
            <person name="Xu X.-W."/>
            <person name="Shao C."/>
            <person name="Chen S."/>
        </authorList>
    </citation>
    <scope>NUCLEOTIDE SEQUENCE [LARGE SCALE GENOMIC DNA]</scope>
    <source>
        <strain evidence="23">Ysfricsl-2016a</strain>
        <tissue evidence="23">Blood</tissue>
    </source>
</reference>
<keyword evidence="12 19" id="KW-0675">Receptor</keyword>
<feature type="domain" description="G-protein coupled receptors family 1 profile" evidence="22">
    <location>
        <begin position="133"/>
        <end position="397"/>
    </location>
</feature>
<dbReference type="PRINTS" id="PR00362">
    <property type="entry name" value="CANNABINOIDR"/>
</dbReference>
<dbReference type="PANTHER" id="PTHR22750">
    <property type="entry name" value="G-PROTEIN COUPLED RECEPTOR"/>
    <property type="match status" value="1"/>
</dbReference>
<keyword evidence="4 19" id="KW-0812">Transmembrane</keyword>
<keyword evidence="16" id="KW-0449">Lipoprotein</keyword>
<evidence type="ECO:0000256" key="13">
    <source>
        <dbReference type="ARBA" id="ARBA00023180"/>
    </source>
</evidence>
<sequence>MKLALHRIAGTTMSTLTTGVQYLGSNDASYDDASSASSLIKNNLNFEKSHSASISHSLPGLVPGDKEVVYRGFSPIFPTNVSVFLLGNGTSAESGGCGENFGDNMECFMILTPGQQLAVAILALTLGTFTVLENLMVLCVILHSQTLRSRPSYHFIASLAVADLIGSIIFVYSFLDFHVLHRKDTPNVFLFKLAGVIASFTASVGSLFLTAIDRYISIHRPMAYKRIVTKTKAVVAFSLMWTISIVISLLPLLGWNCKRLNSVCSDIFPLIDQKYLMFWIGMTSILVLFIIYAYMFILWKSHHHAVRMLSRSSQRSVIVYTAEGNKVQTVRPEQVRMDLRLAKTLVLILVALIICWGPLLAIMVYDLFGKVNDFIKTVFAFCSMLCLLNSTVNPVIYAMRSKDLRRAFLNICHGCGGATQPLDISAESDWNTRSVRSAAGGAGKDGATCGNTQVKVAQNASRRFSHVTSRAGEADSPLYHKQAAKLRCWLAPLPDRRQLARCWLLVAATFRQATFRTRRVVERSRKRPVPTAVMACGATLKRTMDFDPLMSPASPKRRRCIPVSPSSPSPRKYLSMEPSPFGESSSRLSAEQILNSIKQEYKRIQKRKHLDGGYQQTECCYSPESPSQSSTMNVSSMPGTSSGGVSPTRREQPLFTLRQVGMICERLLKEREDKVREEYEETLTSKLAEQYDTFVKFTHDQLMRRFGEQPASCLYEAVVSCYHSVVSNQVLMQSNGPYLYQWPMFLLLYVSTVISLL</sequence>
<feature type="transmembrane region" description="Helical" evidence="21">
    <location>
        <begin position="275"/>
        <end position="299"/>
    </location>
</feature>
<keyword evidence="3" id="KW-1003">Cell membrane</keyword>
<dbReference type="FunFam" id="1.20.1070.10:FF:000072">
    <property type="entry name" value="Cannabinoid receptor 1"/>
    <property type="match status" value="1"/>
</dbReference>
<dbReference type="GO" id="GO:0098793">
    <property type="term" value="C:presynapse"/>
    <property type="evidence" value="ECO:0007669"/>
    <property type="project" value="UniProtKB-SubCell"/>
</dbReference>
<proteinExistence type="inferred from homology"/>
<evidence type="ECO:0000256" key="15">
    <source>
        <dbReference type="ARBA" id="ARBA00023273"/>
    </source>
</evidence>
<keyword evidence="7" id="KW-0770">Synapse</keyword>
<keyword evidence="5" id="KW-1000">Mitochondrion outer membrane</keyword>
<evidence type="ECO:0000256" key="17">
    <source>
        <dbReference type="ARBA" id="ARBA00034106"/>
    </source>
</evidence>
<evidence type="ECO:0000256" key="12">
    <source>
        <dbReference type="ARBA" id="ARBA00023170"/>
    </source>
</evidence>
<evidence type="ECO:0000256" key="1">
    <source>
        <dbReference type="ARBA" id="ARBA00004294"/>
    </source>
</evidence>
<keyword evidence="13" id="KW-0325">Glycoprotein</keyword>
<gene>
    <name evidence="23" type="ORF">F2P81_003466</name>
</gene>
<keyword evidence="9" id="KW-0496">Mitochondrion</keyword>
<feature type="transmembrane region" description="Helical" evidence="21">
    <location>
        <begin position="345"/>
        <end position="365"/>
    </location>
</feature>
<dbReference type="PROSITE" id="PS00237">
    <property type="entry name" value="G_PROTEIN_RECEP_F1_1"/>
    <property type="match status" value="1"/>
</dbReference>
<dbReference type="Pfam" id="PF00001">
    <property type="entry name" value="7tm_1"/>
    <property type="match status" value="1"/>
</dbReference>
<dbReference type="EMBL" id="VEVO01000003">
    <property type="protein sequence ID" value="KAF0044308.1"/>
    <property type="molecule type" value="Genomic_DNA"/>
</dbReference>
<feature type="transmembrane region" description="Helical" evidence="21">
    <location>
        <begin position="377"/>
        <end position="399"/>
    </location>
</feature>
<evidence type="ECO:0000256" key="11">
    <source>
        <dbReference type="ARBA" id="ARBA00023139"/>
    </source>
</evidence>
<evidence type="ECO:0000256" key="4">
    <source>
        <dbReference type="ARBA" id="ARBA00022692"/>
    </source>
</evidence>
<dbReference type="InterPro" id="IPR002230">
    <property type="entry name" value="Cnbnoid_rcpt"/>
</dbReference>
<evidence type="ECO:0000256" key="2">
    <source>
        <dbReference type="ARBA" id="ARBA00004651"/>
    </source>
</evidence>
<keyword evidence="10 21" id="KW-0472">Membrane</keyword>
<dbReference type="GO" id="GO:0005741">
    <property type="term" value="C:mitochondrial outer membrane"/>
    <property type="evidence" value="ECO:0007669"/>
    <property type="project" value="UniProtKB-SubCell"/>
</dbReference>
<evidence type="ECO:0000256" key="10">
    <source>
        <dbReference type="ARBA" id="ARBA00023136"/>
    </source>
</evidence>
<evidence type="ECO:0000256" key="14">
    <source>
        <dbReference type="ARBA" id="ARBA00023224"/>
    </source>
</evidence>
<dbReference type="PROSITE" id="PS50262">
    <property type="entry name" value="G_PROTEIN_RECEP_F1_2"/>
    <property type="match status" value="1"/>
</dbReference>
<evidence type="ECO:0000256" key="9">
    <source>
        <dbReference type="ARBA" id="ARBA00023128"/>
    </source>
</evidence>
<keyword evidence="11" id="KW-0564">Palmitate</keyword>
<evidence type="ECO:0000313" key="24">
    <source>
        <dbReference type="Proteomes" id="UP000438429"/>
    </source>
</evidence>
<dbReference type="SMART" id="SM01381">
    <property type="entry name" value="7TM_GPCR_Srsx"/>
    <property type="match status" value="1"/>
</dbReference>
<feature type="transmembrane region" description="Helical" evidence="21">
    <location>
        <begin position="187"/>
        <end position="212"/>
    </location>
</feature>
<evidence type="ECO:0000256" key="21">
    <source>
        <dbReference type="SAM" id="Phobius"/>
    </source>
</evidence>
<name>A0A6A4TII5_SCOMX</name>
<accession>A0A6A4TII5</accession>
<evidence type="ECO:0000256" key="19">
    <source>
        <dbReference type="RuleBase" id="RU000688"/>
    </source>
</evidence>
<dbReference type="CDD" id="cd15340">
    <property type="entry name" value="7tmA_CB1"/>
    <property type="match status" value="1"/>
</dbReference>
<dbReference type="Proteomes" id="UP000438429">
    <property type="component" value="Unassembled WGS sequence"/>
</dbReference>
<dbReference type="GO" id="GO:0004949">
    <property type="term" value="F:cannabinoid receptor activity"/>
    <property type="evidence" value="ECO:0007669"/>
    <property type="project" value="InterPro"/>
</dbReference>
<dbReference type="InterPro" id="IPR000276">
    <property type="entry name" value="GPCR_Rhodpsn"/>
</dbReference>
<keyword evidence="6 21" id="KW-1133">Transmembrane helix</keyword>
<dbReference type="InterPro" id="IPR017452">
    <property type="entry name" value="GPCR_Rhodpsn_7TM"/>
</dbReference>
<evidence type="ECO:0000256" key="20">
    <source>
        <dbReference type="SAM" id="MobiDB-lite"/>
    </source>
</evidence>
<comment type="subcellular location">
    <subcellularLocation>
        <location evidence="2">Cell membrane</location>
        <topology evidence="2">Multi-pass membrane protein</topology>
    </subcellularLocation>
    <subcellularLocation>
        <location evidence="1">Mitochondrion outer membrane</location>
    </subcellularLocation>
    <subcellularLocation>
        <location evidence="17">Presynapse</location>
    </subcellularLocation>
</comment>
<evidence type="ECO:0000256" key="16">
    <source>
        <dbReference type="ARBA" id="ARBA00023288"/>
    </source>
</evidence>
<feature type="transmembrane region" description="Helical" evidence="21">
    <location>
        <begin position="153"/>
        <end position="175"/>
    </location>
</feature>
<feature type="transmembrane region" description="Helical" evidence="21">
    <location>
        <begin position="117"/>
        <end position="141"/>
    </location>
</feature>
<evidence type="ECO:0000256" key="5">
    <source>
        <dbReference type="ARBA" id="ARBA00022787"/>
    </source>
</evidence>
<dbReference type="GO" id="GO:0005886">
    <property type="term" value="C:plasma membrane"/>
    <property type="evidence" value="ECO:0007669"/>
    <property type="project" value="UniProtKB-SubCell"/>
</dbReference>
<feature type="region of interest" description="Disordered" evidence="20">
    <location>
        <begin position="551"/>
        <end position="587"/>
    </location>
</feature>
<evidence type="ECO:0000259" key="22">
    <source>
        <dbReference type="PROSITE" id="PS50262"/>
    </source>
</evidence>
<comment type="function">
    <text evidence="18">G-protein coupled receptor for cannabinoids. Mediates many cannabinoid-induced effects in the central nervous system (CNS), as well as in peripheral tissues. Regulates cellular respiration and energy production in response to cannabinoids. Signaling typically involves reduction in cyclic AMP.</text>
</comment>
<evidence type="ECO:0000256" key="3">
    <source>
        <dbReference type="ARBA" id="ARBA00022475"/>
    </source>
</evidence>
<comment type="caution">
    <text evidence="23">The sequence shown here is derived from an EMBL/GenBank/DDBJ whole genome shotgun (WGS) entry which is preliminary data.</text>
</comment>
<dbReference type="PRINTS" id="PR00522">
    <property type="entry name" value="CANABINOID1R"/>
</dbReference>
<dbReference type="Gene3D" id="1.20.1070.10">
    <property type="entry name" value="Rhodopsin 7-helix transmembrane proteins"/>
    <property type="match status" value="1"/>
</dbReference>
<keyword evidence="8 19" id="KW-0297">G-protein coupled receptor</keyword>
<evidence type="ECO:0000313" key="23">
    <source>
        <dbReference type="EMBL" id="KAF0044308.1"/>
    </source>
</evidence>
<feature type="transmembrane region" description="Helical" evidence="21">
    <location>
        <begin position="233"/>
        <end position="255"/>
    </location>
</feature>
<comment type="similarity">
    <text evidence="19">Belongs to the G-protein coupled receptor 1 family.</text>
</comment>
<dbReference type="CDD" id="cd22244">
    <property type="entry name" value="akirin-2"/>
    <property type="match status" value="1"/>
</dbReference>
<dbReference type="PRINTS" id="PR00237">
    <property type="entry name" value="GPCRRHODOPSN"/>
</dbReference>